<keyword evidence="1" id="KW-0732">Signal</keyword>
<protein>
    <submittedName>
        <fullName evidence="2">Uncharacterized protein</fullName>
    </submittedName>
</protein>
<evidence type="ECO:0000256" key="1">
    <source>
        <dbReference type="SAM" id="SignalP"/>
    </source>
</evidence>
<dbReference type="Gene3D" id="3.20.20.80">
    <property type="entry name" value="Glycosidases"/>
    <property type="match status" value="1"/>
</dbReference>
<name>A0A9D2P2T4_9FIRM</name>
<dbReference type="PANTHER" id="PTHR42767:SF1">
    <property type="entry name" value="ENDO-BETA-1,6-GALACTANASE-LIKE DOMAIN-CONTAINING PROTEIN"/>
    <property type="match status" value="1"/>
</dbReference>
<dbReference type="Gene3D" id="2.60.120.260">
    <property type="entry name" value="Galactose-binding domain-like"/>
    <property type="match status" value="1"/>
</dbReference>
<gene>
    <name evidence="2" type="ORF">H9756_01890</name>
</gene>
<sequence>MKVTKKWVAAAAAAALTLTSLPAMPGTTVQAADSVDQTVRLEPWNASTFNDTNGDGLGEFEGWGTSLCWWANRIGYSEQLTSQAAELFFSDEGLDMNIGRYNVGGGDATGEIQEVPVNENALFYDLETEGRTPEYAGTSMEVNDITKMQSVQFSKSDADFGFTKGTNVGTFKAIGWINELGDEPGSGDNLHYTVNVEEEGTYTVKLLLTLTGSNERAVAIRVNGTDDYVVDADTVNANVIASGSNN</sequence>
<dbReference type="Proteomes" id="UP000823895">
    <property type="component" value="Unassembled WGS sequence"/>
</dbReference>
<reference evidence="2" key="1">
    <citation type="journal article" date="2021" name="PeerJ">
        <title>Extensive microbial diversity within the chicken gut microbiome revealed by metagenomics and culture.</title>
        <authorList>
            <person name="Gilroy R."/>
            <person name="Ravi A."/>
            <person name="Getino M."/>
            <person name="Pursley I."/>
            <person name="Horton D.L."/>
            <person name="Alikhan N.F."/>
            <person name="Baker D."/>
            <person name="Gharbi K."/>
            <person name="Hall N."/>
            <person name="Watson M."/>
            <person name="Adriaenssens E.M."/>
            <person name="Foster-Nyarko E."/>
            <person name="Jarju S."/>
            <person name="Secka A."/>
            <person name="Antonio M."/>
            <person name="Oren A."/>
            <person name="Chaudhuri R.R."/>
            <person name="La Ragione R."/>
            <person name="Hildebrand F."/>
            <person name="Pallen M.J."/>
        </authorList>
    </citation>
    <scope>NUCLEOTIDE SEQUENCE</scope>
    <source>
        <strain evidence="2">CHK165-2605</strain>
    </source>
</reference>
<accession>A0A9D2P2T4</accession>
<dbReference type="PANTHER" id="PTHR42767">
    <property type="entry name" value="ENDO-BETA-1,6-GALACTANASE"/>
    <property type="match status" value="1"/>
</dbReference>
<evidence type="ECO:0000313" key="3">
    <source>
        <dbReference type="Proteomes" id="UP000823895"/>
    </source>
</evidence>
<dbReference type="GO" id="GO:0004553">
    <property type="term" value="F:hydrolase activity, hydrolyzing O-glycosyl compounds"/>
    <property type="evidence" value="ECO:0007669"/>
    <property type="project" value="InterPro"/>
</dbReference>
<organism evidence="2 3">
    <name type="scientific">Candidatus Mediterraneibacter gallistercoris</name>
    <dbReference type="NCBI Taxonomy" id="2838671"/>
    <lineage>
        <taxon>Bacteria</taxon>
        <taxon>Bacillati</taxon>
        <taxon>Bacillota</taxon>
        <taxon>Clostridia</taxon>
        <taxon>Lachnospirales</taxon>
        <taxon>Lachnospiraceae</taxon>
        <taxon>Mediterraneibacter</taxon>
    </lineage>
</organism>
<feature type="chain" id="PRO_5038942347" evidence="1">
    <location>
        <begin position="26"/>
        <end position="246"/>
    </location>
</feature>
<comment type="caution">
    <text evidence="2">The sequence shown here is derived from an EMBL/GenBank/DDBJ whole genome shotgun (WGS) entry which is preliminary data.</text>
</comment>
<dbReference type="AlphaFoldDB" id="A0A9D2P2T4"/>
<dbReference type="EMBL" id="DWWI01000043">
    <property type="protein sequence ID" value="HJC42424.1"/>
    <property type="molecule type" value="Genomic_DNA"/>
</dbReference>
<feature type="non-terminal residue" evidence="2">
    <location>
        <position position="246"/>
    </location>
</feature>
<proteinExistence type="predicted"/>
<feature type="signal peptide" evidence="1">
    <location>
        <begin position="1"/>
        <end position="25"/>
    </location>
</feature>
<reference evidence="2" key="2">
    <citation type="submission" date="2021-04" db="EMBL/GenBank/DDBJ databases">
        <authorList>
            <person name="Gilroy R."/>
        </authorList>
    </citation>
    <scope>NUCLEOTIDE SEQUENCE</scope>
    <source>
        <strain evidence="2">CHK165-2605</strain>
    </source>
</reference>
<dbReference type="InterPro" id="IPR039743">
    <property type="entry name" value="6GAL/EXGAL"/>
</dbReference>
<evidence type="ECO:0000313" key="2">
    <source>
        <dbReference type="EMBL" id="HJC42424.1"/>
    </source>
</evidence>